<dbReference type="InterPro" id="IPR050463">
    <property type="entry name" value="Gfo/Idh/MocA_oxidrdct_glycsds"/>
</dbReference>
<dbReference type="SUPFAM" id="SSF55347">
    <property type="entry name" value="Glyceraldehyde-3-phosphate dehydrogenase-like, C-terminal domain"/>
    <property type="match status" value="1"/>
</dbReference>
<feature type="domain" description="Gfo/Idh/MocA-like oxidoreductase N-terminal" evidence="1">
    <location>
        <begin position="10"/>
        <end position="81"/>
    </location>
</feature>
<dbReference type="AlphaFoldDB" id="X0UEG2"/>
<dbReference type="Gene3D" id="3.30.360.10">
    <property type="entry name" value="Dihydrodipicolinate Reductase, domain 2"/>
    <property type="match status" value="1"/>
</dbReference>
<dbReference type="InterPro" id="IPR036291">
    <property type="entry name" value="NAD(P)-bd_dom_sf"/>
</dbReference>
<dbReference type="GO" id="GO:0000166">
    <property type="term" value="F:nucleotide binding"/>
    <property type="evidence" value="ECO:0007669"/>
    <property type="project" value="InterPro"/>
</dbReference>
<evidence type="ECO:0000259" key="1">
    <source>
        <dbReference type="Pfam" id="PF01408"/>
    </source>
</evidence>
<evidence type="ECO:0008006" key="4">
    <source>
        <dbReference type="Google" id="ProtNLM"/>
    </source>
</evidence>
<reference evidence="3" key="1">
    <citation type="journal article" date="2014" name="Front. Microbiol.">
        <title>High frequency of phylogenetically diverse reductive dehalogenase-homologous genes in deep subseafloor sedimentary metagenomes.</title>
        <authorList>
            <person name="Kawai M."/>
            <person name="Futagami T."/>
            <person name="Toyoda A."/>
            <person name="Takaki Y."/>
            <person name="Nishi S."/>
            <person name="Hori S."/>
            <person name="Arai W."/>
            <person name="Tsubouchi T."/>
            <person name="Morono Y."/>
            <person name="Uchiyama I."/>
            <person name="Ito T."/>
            <person name="Fujiyama A."/>
            <person name="Inagaki F."/>
            <person name="Takami H."/>
        </authorList>
    </citation>
    <scope>NUCLEOTIDE SEQUENCE</scope>
    <source>
        <strain evidence="3">Expedition CK06-06</strain>
    </source>
</reference>
<dbReference type="Pfam" id="PF19051">
    <property type="entry name" value="GFO_IDH_MocA_C2"/>
    <property type="match status" value="1"/>
</dbReference>
<feature type="domain" description="Gfo/Idh/MocA-like oxidoreductase bacterial type C-terminal" evidence="2">
    <location>
        <begin position="117"/>
        <end position="222"/>
    </location>
</feature>
<evidence type="ECO:0000313" key="3">
    <source>
        <dbReference type="EMBL" id="GAG03955.1"/>
    </source>
</evidence>
<comment type="caution">
    <text evidence="3">The sequence shown here is derived from an EMBL/GenBank/DDBJ whole genome shotgun (WGS) entry which is preliminary data.</text>
</comment>
<organism evidence="3">
    <name type="scientific">marine sediment metagenome</name>
    <dbReference type="NCBI Taxonomy" id="412755"/>
    <lineage>
        <taxon>unclassified sequences</taxon>
        <taxon>metagenomes</taxon>
        <taxon>ecological metagenomes</taxon>
    </lineage>
</organism>
<accession>X0UEG2</accession>
<name>X0UEG2_9ZZZZ</name>
<dbReference type="InterPro" id="IPR000683">
    <property type="entry name" value="Gfo/Idh/MocA-like_OxRdtase_N"/>
</dbReference>
<protein>
    <recommendedName>
        <fullName evidence="4">Gfo/Idh/MocA-like oxidoreductase N-terminal domain-containing protein</fullName>
    </recommendedName>
</protein>
<dbReference type="EMBL" id="BARS01026736">
    <property type="protein sequence ID" value="GAG03955.1"/>
    <property type="molecule type" value="Genomic_DNA"/>
</dbReference>
<feature type="non-terminal residue" evidence="3">
    <location>
        <position position="1"/>
    </location>
</feature>
<proteinExistence type="predicted"/>
<dbReference type="PANTHER" id="PTHR43818:SF5">
    <property type="entry name" value="OXIDOREDUCTASE FAMILY PROTEIN"/>
    <property type="match status" value="1"/>
</dbReference>
<dbReference type="InterPro" id="IPR043906">
    <property type="entry name" value="Gfo/Idh/MocA_OxRdtase_bact_C"/>
</dbReference>
<evidence type="ECO:0000259" key="2">
    <source>
        <dbReference type="Pfam" id="PF19051"/>
    </source>
</evidence>
<dbReference type="SUPFAM" id="SSF51735">
    <property type="entry name" value="NAD(P)-binding Rossmann-fold domains"/>
    <property type="match status" value="1"/>
</dbReference>
<dbReference type="Pfam" id="PF01408">
    <property type="entry name" value="GFO_IDH_MocA"/>
    <property type="match status" value="1"/>
</dbReference>
<feature type="non-terminal residue" evidence="3">
    <location>
        <position position="265"/>
    </location>
</feature>
<dbReference type="Gene3D" id="3.40.50.720">
    <property type="entry name" value="NAD(P)-binding Rossmann-like Domain"/>
    <property type="match status" value="1"/>
</dbReference>
<dbReference type="PANTHER" id="PTHR43818">
    <property type="entry name" value="BCDNA.GH03377"/>
    <property type="match status" value="1"/>
</dbReference>
<sequence>GENEMFKGKVDRYKDFRKLLERKDIDAVCISTPDHWHAVQMILACQAGKDVYVEKPLSITIQEGRRMVEVAKETNRVVQVGINRRGSRIYQEAAKLVQGGKIGQVSVARAYHISNMYPDGIGKAKAEKPPRGFDWDTWLGPRAYRPYQYNIAPYKFRWWKSYSSQNGNWGVHYIDAMRWLMGEEAPIAITAHSTKAILKDDRTIPDTSEITYELASGAIIVFGMYEACGEEVINGGEIELRGTKGNLIIHEGSYKIVPTGGGQFQ</sequence>
<gene>
    <name evidence="3" type="ORF">S01H1_42097</name>
</gene>